<sequence>MAWEDFSMSATVVPFDPPVPLLRGPVAAGLADEPSSRSFVLAFRDAASWRAAFRATESKVVEQCEAGARAGCSISVSNMCKLPWWRIILGAKSMDFAEREQCEEREMFSCMAPAKAACSKFAREKCIPAFQEARIMARGSTTYKGMRFMAENKQEDEQWWSK</sequence>
<dbReference type="PANTHER" id="PTHR36773:SF1">
    <property type="entry name" value="EXPRESSED PROTEIN"/>
    <property type="match status" value="1"/>
</dbReference>
<keyword evidence="2" id="KW-1185">Reference proteome</keyword>
<evidence type="ECO:0000313" key="1">
    <source>
        <dbReference type="EMBL" id="KAK8941256.1"/>
    </source>
</evidence>
<dbReference type="AlphaFoldDB" id="A0AAP0BJJ1"/>
<dbReference type="Proteomes" id="UP001418222">
    <property type="component" value="Unassembled WGS sequence"/>
</dbReference>
<reference evidence="1 2" key="1">
    <citation type="journal article" date="2022" name="Nat. Plants">
        <title>Genomes of leafy and leafless Platanthera orchids illuminate the evolution of mycoheterotrophy.</title>
        <authorList>
            <person name="Li M.H."/>
            <person name="Liu K.W."/>
            <person name="Li Z."/>
            <person name="Lu H.C."/>
            <person name="Ye Q.L."/>
            <person name="Zhang D."/>
            <person name="Wang J.Y."/>
            <person name="Li Y.F."/>
            <person name="Zhong Z.M."/>
            <person name="Liu X."/>
            <person name="Yu X."/>
            <person name="Liu D.K."/>
            <person name="Tu X.D."/>
            <person name="Liu B."/>
            <person name="Hao Y."/>
            <person name="Liao X.Y."/>
            <person name="Jiang Y.T."/>
            <person name="Sun W.H."/>
            <person name="Chen J."/>
            <person name="Chen Y.Q."/>
            <person name="Ai Y."/>
            <person name="Zhai J.W."/>
            <person name="Wu S.S."/>
            <person name="Zhou Z."/>
            <person name="Hsiao Y.Y."/>
            <person name="Wu W.L."/>
            <person name="Chen Y.Y."/>
            <person name="Lin Y.F."/>
            <person name="Hsu J.L."/>
            <person name="Li C.Y."/>
            <person name="Wang Z.W."/>
            <person name="Zhao X."/>
            <person name="Zhong W.Y."/>
            <person name="Ma X.K."/>
            <person name="Ma L."/>
            <person name="Huang J."/>
            <person name="Chen G.Z."/>
            <person name="Huang M.Z."/>
            <person name="Huang L."/>
            <person name="Peng D.H."/>
            <person name="Luo Y.B."/>
            <person name="Zou S.Q."/>
            <person name="Chen S.P."/>
            <person name="Lan S."/>
            <person name="Tsai W.C."/>
            <person name="Van de Peer Y."/>
            <person name="Liu Z.J."/>
        </authorList>
    </citation>
    <scope>NUCLEOTIDE SEQUENCE [LARGE SCALE GENOMIC DNA]</scope>
    <source>
        <strain evidence="1">Lor287</strain>
    </source>
</reference>
<dbReference type="PANTHER" id="PTHR36773">
    <property type="entry name" value="EXPRESSED PROTEIN"/>
    <property type="match status" value="1"/>
</dbReference>
<organism evidence="1 2">
    <name type="scientific">Platanthera zijinensis</name>
    <dbReference type="NCBI Taxonomy" id="2320716"/>
    <lineage>
        <taxon>Eukaryota</taxon>
        <taxon>Viridiplantae</taxon>
        <taxon>Streptophyta</taxon>
        <taxon>Embryophyta</taxon>
        <taxon>Tracheophyta</taxon>
        <taxon>Spermatophyta</taxon>
        <taxon>Magnoliopsida</taxon>
        <taxon>Liliopsida</taxon>
        <taxon>Asparagales</taxon>
        <taxon>Orchidaceae</taxon>
        <taxon>Orchidoideae</taxon>
        <taxon>Orchideae</taxon>
        <taxon>Orchidinae</taxon>
        <taxon>Platanthera</taxon>
    </lineage>
</organism>
<dbReference type="GO" id="GO:0009536">
    <property type="term" value="C:plastid"/>
    <property type="evidence" value="ECO:0007669"/>
    <property type="project" value="TreeGrafter"/>
</dbReference>
<dbReference type="EMBL" id="JBBWWQ010000008">
    <property type="protein sequence ID" value="KAK8941256.1"/>
    <property type="molecule type" value="Genomic_DNA"/>
</dbReference>
<protein>
    <submittedName>
        <fullName evidence="1">Uncharacterized protein</fullName>
    </submittedName>
</protein>
<name>A0AAP0BJJ1_9ASPA</name>
<evidence type="ECO:0000313" key="2">
    <source>
        <dbReference type="Proteomes" id="UP001418222"/>
    </source>
</evidence>
<comment type="caution">
    <text evidence="1">The sequence shown here is derived from an EMBL/GenBank/DDBJ whole genome shotgun (WGS) entry which is preliminary data.</text>
</comment>
<accession>A0AAP0BJJ1</accession>
<proteinExistence type="predicted"/>
<gene>
    <name evidence="1" type="ORF">KSP39_PZI010112</name>
</gene>